<feature type="compositionally biased region" description="Polar residues" evidence="1">
    <location>
        <begin position="101"/>
        <end position="114"/>
    </location>
</feature>
<accession>S7MG16</accession>
<proteinExistence type="predicted"/>
<evidence type="ECO:0000313" key="3">
    <source>
        <dbReference type="Proteomes" id="UP000052978"/>
    </source>
</evidence>
<feature type="region of interest" description="Disordered" evidence="1">
    <location>
        <begin position="92"/>
        <end position="114"/>
    </location>
</feature>
<evidence type="ECO:0000313" key="2">
    <source>
        <dbReference type="EMBL" id="EPQ02826.1"/>
    </source>
</evidence>
<dbReference type="Proteomes" id="UP000052978">
    <property type="component" value="Unassembled WGS sequence"/>
</dbReference>
<evidence type="ECO:0000256" key="1">
    <source>
        <dbReference type="SAM" id="MobiDB-lite"/>
    </source>
</evidence>
<keyword evidence="3" id="KW-1185">Reference proteome</keyword>
<dbReference type="AlphaFoldDB" id="S7MG16"/>
<protein>
    <submittedName>
        <fullName evidence="2">Uncharacterized protein</fullName>
    </submittedName>
</protein>
<dbReference type="EMBL" id="KE161263">
    <property type="protein sequence ID" value="EPQ02826.1"/>
    <property type="molecule type" value="Genomic_DNA"/>
</dbReference>
<organism evidence="2 3">
    <name type="scientific">Myotis brandtii</name>
    <name type="common">Brandt's bat</name>
    <dbReference type="NCBI Taxonomy" id="109478"/>
    <lineage>
        <taxon>Eukaryota</taxon>
        <taxon>Metazoa</taxon>
        <taxon>Chordata</taxon>
        <taxon>Craniata</taxon>
        <taxon>Vertebrata</taxon>
        <taxon>Euteleostomi</taxon>
        <taxon>Mammalia</taxon>
        <taxon>Eutheria</taxon>
        <taxon>Laurasiatheria</taxon>
        <taxon>Chiroptera</taxon>
        <taxon>Yangochiroptera</taxon>
        <taxon>Vespertilionidae</taxon>
        <taxon>Myotis</taxon>
    </lineage>
</organism>
<gene>
    <name evidence="2" type="ORF">D623_10003250</name>
</gene>
<reference evidence="2 3" key="1">
    <citation type="journal article" date="2013" name="Nat. Commun.">
        <title>Genome analysis reveals insights into physiology and longevity of the Brandt's bat Myotis brandtii.</title>
        <authorList>
            <person name="Seim I."/>
            <person name="Fang X."/>
            <person name="Xiong Z."/>
            <person name="Lobanov A.V."/>
            <person name="Huang Z."/>
            <person name="Ma S."/>
            <person name="Feng Y."/>
            <person name="Turanov A.A."/>
            <person name="Zhu Y."/>
            <person name="Lenz T.L."/>
            <person name="Gerashchenko M.V."/>
            <person name="Fan D."/>
            <person name="Hee Yim S."/>
            <person name="Yao X."/>
            <person name="Jordan D."/>
            <person name="Xiong Y."/>
            <person name="Ma Y."/>
            <person name="Lyapunov A.N."/>
            <person name="Chen G."/>
            <person name="Kulakova O.I."/>
            <person name="Sun Y."/>
            <person name="Lee S.G."/>
            <person name="Bronson R.T."/>
            <person name="Moskalev A.A."/>
            <person name="Sunyaev S.R."/>
            <person name="Zhang G."/>
            <person name="Krogh A."/>
            <person name="Wang J."/>
            <person name="Gladyshev V.N."/>
        </authorList>
    </citation>
    <scope>NUCLEOTIDE SEQUENCE [LARGE SCALE GENOMIC DNA]</scope>
</reference>
<name>S7MG16_MYOBR</name>
<sequence>MGERTDHQGAAPVLSICPLVLEAYQMDEDAVSITNVDLNIVEMASSSLLLPKPIRRVVMLEMKRTVRMERRRVDMSPPHSNLFLLQKRSGTRGQIPKSNLGFKSSQAQRTVRNV</sequence>